<feature type="compositionally biased region" description="Low complexity" evidence="1">
    <location>
        <begin position="189"/>
        <end position="208"/>
    </location>
</feature>
<accession>A0A3S5A027</accession>
<sequence>MMRMLLSSNPSHSPLDVASSCCSTGFGSTGASATSAASDTGLTGPTCTPPCSSVANSSTTTTAVSTMSGVLPGTTVESSGANGYGLGPTGQTSHDFGLASNTNLTALISEAPSGVTGFAAAAAAAAVAAAVATSGNVDTRTSSNGVSRSRSSGTASSTANTGQQGPTISRSVQQGPPKHSFHDLGQPNGYQLASGQQQQQQQQQQASHQSHHLLSHHGHHQQSQNYNQNHSHRHSHGHNHAYHRLTSPAASLLASMRVKEESFTNAKQRSKKESHNRSESPNLIHFRNFNMRCIHPISFKVMKDWWKKFPTMI</sequence>
<dbReference type="AlphaFoldDB" id="A0A3S5A027"/>
<keyword evidence="3" id="KW-1185">Reference proteome</keyword>
<feature type="region of interest" description="Disordered" evidence="1">
    <location>
        <begin position="259"/>
        <end position="279"/>
    </location>
</feature>
<feature type="region of interest" description="Disordered" evidence="1">
    <location>
        <begin position="133"/>
        <end position="240"/>
    </location>
</feature>
<protein>
    <submittedName>
        <fullName evidence="2">Uncharacterized protein</fullName>
    </submittedName>
</protein>
<dbReference type="EMBL" id="CAAALY010003837">
    <property type="protein sequence ID" value="VEL08388.1"/>
    <property type="molecule type" value="Genomic_DNA"/>
</dbReference>
<feature type="compositionally biased region" description="Polar residues" evidence="1">
    <location>
        <begin position="160"/>
        <end position="174"/>
    </location>
</feature>
<evidence type="ECO:0000313" key="2">
    <source>
        <dbReference type="EMBL" id="VEL08388.1"/>
    </source>
</evidence>
<feature type="compositionally biased region" description="Basic residues" evidence="1">
    <location>
        <begin position="230"/>
        <end position="240"/>
    </location>
</feature>
<feature type="compositionally biased region" description="Basic residues" evidence="1">
    <location>
        <begin position="209"/>
        <end position="220"/>
    </location>
</feature>
<evidence type="ECO:0000256" key="1">
    <source>
        <dbReference type="SAM" id="MobiDB-lite"/>
    </source>
</evidence>
<name>A0A3S5A027_9PLAT</name>
<reference evidence="2" key="1">
    <citation type="submission" date="2018-11" db="EMBL/GenBank/DDBJ databases">
        <authorList>
            <consortium name="Pathogen Informatics"/>
        </authorList>
    </citation>
    <scope>NUCLEOTIDE SEQUENCE</scope>
</reference>
<proteinExistence type="predicted"/>
<comment type="caution">
    <text evidence="2">The sequence shown here is derived from an EMBL/GenBank/DDBJ whole genome shotgun (WGS) entry which is preliminary data.</text>
</comment>
<dbReference type="Proteomes" id="UP000784294">
    <property type="component" value="Unassembled WGS sequence"/>
</dbReference>
<organism evidence="2 3">
    <name type="scientific">Protopolystoma xenopodis</name>
    <dbReference type="NCBI Taxonomy" id="117903"/>
    <lineage>
        <taxon>Eukaryota</taxon>
        <taxon>Metazoa</taxon>
        <taxon>Spiralia</taxon>
        <taxon>Lophotrochozoa</taxon>
        <taxon>Platyhelminthes</taxon>
        <taxon>Monogenea</taxon>
        <taxon>Polyopisthocotylea</taxon>
        <taxon>Polystomatidea</taxon>
        <taxon>Polystomatidae</taxon>
        <taxon>Protopolystoma</taxon>
    </lineage>
</organism>
<feature type="compositionally biased region" description="Low complexity" evidence="1">
    <location>
        <begin position="139"/>
        <end position="159"/>
    </location>
</feature>
<gene>
    <name evidence="2" type="ORF">PXEA_LOCUS1828</name>
</gene>
<evidence type="ECO:0000313" key="3">
    <source>
        <dbReference type="Proteomes" id="UP000784294"/>
    </source>
</evidence>